<keyword evidence="2" id="KW-1185">Reference proteome</keyword>
<dbReference type="RefSeq" id="WP_147826176.1">
    <property type="nucleotide sequence ID" value="NZ_BAAARG010000003.1"/>
</dbReference>
<proteinExistence type="predicted"/>
<dbReference type="Proteomes" id="UP000321196">
    <property type="component" value="Unassembled WGS sequence"/>
</dbReference>
<organism evidence="1 2">
    <name type="scientific">Microbacterium mitrae</name>
    <dbReference type="NCBI Taxonomy" id="664640"/>
    <lineage>
        <taxon>Bacteria</taxon>
        <taxon>Bacillati</taxon>
        <taxon>Actinomycetota</taxon>
        <taxon>Actinomycetes</taxon>
        <taxon>Micrococcales</taxon>
        <taxon>Microbacteriaceae</taxon>
        <taxon>Microbacterium</taxon>
    </lineage>
</organism>
<dbReference type="AlphaFoldDB" id="A0A5C8HL26"/>
<dbReference type="EMBL" id="VRSW01000003">
    <property type="protein sequence ID" value="TXK04120.1"/>
    <property type="molecule type" value="Genomic_DNA"/>
</dbReference>
<evidence type="ECO:0000313" key="1">
    <source>
        <dbReference type="EMBL" id="TXK04120.1"/>
    </source>
</evidence>
<evidence type="ECO:0000313" key="2">
    <source>
        <dbReference type="Proteomes" id="UP000321196"/>
    </source>
</evidence>
<accession>A0A5C8HL26</accession>
<sequence>MSAYERDEIGAVMVLMALRQLLRATPEPDDGQVVDEVDDVISALVRDIHLSEEEVDQSWKMGGSEWLTALGLKLWPGEEMVRIVSRAKLLS</sequence>
<comment type="caution">
    <text evidence="1">The sequence shown here is derived from an EMBL/GenBank/DDBJ whole genome shotgun (WGS) entry which is preliminary data.</text>
</comment>
<protein>
    <submittedName>
        <fullName evidence="1">Uncharacterized protein</fullName>
    </submittedName>
</protein>
<gene>
    <name evidence="1" type="ORF">FVP60_10160</name>
</gene>
<name>A0A5C8HL26_9MICO</name>
<reference evidence="1 2" key="1">
    <citation type="submission" date="2019-08" db="EMBL/GenBank/DDBJ databases">
        <authorList>
            <person name="Dong K."/>
        </authorList>
    </citation>
    <scope>NUCLEOTIDE SEQUENCE [LARGE SCALE GENOMIC DNA]</scope>
    <source>
        <strain evidence="1 2">M4-8</strain>
    </source>
</reference>